<keyword evidence="3" id="KW-1185">Reference proteome</keyword>
<comment type="caution">
    <text evidence="2">The sequence shown here is derived from an EMBL/GenBank/DDBJ whole genome shotgun (WGS) entry which is preliminary data.</text>
</comment>
<gene>
    <name evidence="2" type="ORF">AK812_SmicGene46868</name>
</gene>
<reference evidence="2 3" key="1">
    <citation type="submission" date="2016-02" db="EMBL/GenBank/DDBJ databases">
        <title>Genome analysis of coral dinoflagellate symbionts highlights evolutionary adaptations to a symbiotic lifestyle.</title>
        <authorList>
            <person name="Aranda M."/>
            <person name="Li Y."/>
            <person name="Liew Y.J."/>
            <person name="Baumgarten S."/>
            <person name="Simakov O."/>
            <person name="Wilson M."/>
            <person name="Piel J."/>
            <person name="Ashoor H."/>
            <person name="Bougouffa S."/>
            <person name="Bajic V.B."/>
            <person name="Ryu T."/>
            <person name="Ravasi T."/>
            <person name="Bayer T."/>
            <person name="Micklem G."/>
            <person name="Kim H."/>
            <person name="Bhak J."/>
            <person name="Lajeunesse T.C."/>
            <person name="Voolstra C.R."/>
        </authorList>
    </citation>
    <scope>NUCLEOTIDE SEQUENCE [LARGE SCALE GENOMIC DNA]</scope>
    <source>
        <strain evidence="2 3">CCMP2467</strain>
    </source>
</reference>
<evidence type="ECO:0000313" key="3">
    <source>
        <dbReference type="Proteomes" id="UP000186817"/>
    </source>
</evidence>
<protein>
    <submittedName>
        <fullName evidence="2">Uncharacterized protein</fullName>
    </submittedName>
</protein>
<accession>A0A1Q9BT08</accession>
<dbReference type="Proteomes" id="UP000186817">
    <property type="component" value="Unassembled WGS sequence"/>
</dbReference>
<proteinExistence type="predicted"/>
<evidence type="ECO:0000256" key="1">
    <source>
        <dbReference type="SAM" id="MobiDB-lite"/>
    </source>
</evidence>
<feature type="non-terminal residue" evidence="2">
    <location>
        <position position="1"/>
    </location>
</feature>
<name>A0A1Q9BT08_SYMMI</name>
<dbReference type="AlphaFoldDB" id="A0A1Q9BT08"/>
<evidence type="ECO:0000313" key="2">
    <source>
        <dbReference type="EMBL" id="OLP73782.1"/>
    </source>
</evidence>
<dbReference type="EMBL" id="LSRX01004782">
    <property type="protein sequence ID" value="OLP73782.1"/>
    <property type="molecule type" value="Genomic_DNA"/>
</dbReference>
<feature type="compositionally biased region" description="Basic and acidic residues" evidence="1">
    <location>
        <begin position="36"/>
        <end position="50"/>
    </location>
</feature>
<feature type="region of interest" description="Disordered" evidence="1">
    <location>
        <begin position="13"/>
        <end position="50"/>
    </location>
</feature>
<organism evidence="2 3">
    <name type="scientific">Symbiodinium microadriaticum</name>
    <name type="common">Dinoflagellate</name>
    <name type="synonym">Zooxanthella microadriatica</name>
    <dbReference type="NCBI Taxonomy" id="2951"/>
    <lineage>
        <taxon>Eukaryota</taxon>
        <taxon>Sar</taxon>
        <taxon>Alveolata</taxon>
        <taxon>Dinophyceae</taxon>
        <taxon>Suessiales</taxon>
        <taxon>Symbiodiniaceae</taxon>
        <taxon>Symbiodinium</taxon>
    </lineage>
</organism>
<sequence>GVLVLSVGYSGPGQVLEHQEEPHLGGDPAVPTVRPELIDGGDHYEPPEPL</sequence>